<dbReference type="Gene3D" id="3.30.2020.10">
    <property type="entry name" value="NE0471-like N-terminal domain"/>
    <property type="match status" value="1"/>
</dbReference>
<keyword evidence="2" id="KW-1185">Reference proteome</keyword>
<evidence type="ECO:0008006" key="3">
    <source>
        <dbReference type="Google" id="ProtNLM"/>
    </source>
</evidence>
<accession>A0ABX0UDM4</accession>
<comment type="caution">
    <text evidence="1">The sequence shown here is derived from an EMBL/GenBank/DDBJ whole genome shotgun (WGS) entry which is preliminary data.</text>
</comment>
<dbReference type="SUPFAM" id="SSF143880">
    <property type="entry name" value="NE0471 N-terminal domain-like"/>
    <property type="match status" value="1"/>
</dbReference>
<name>A0ABX0UDM4_9BACT</name>
<protein>
    <recommendedName>
        <fullName evidence="3">DUF2442 domain-containing protein</fullName>
    </recommendedName>
</protein>
<evidence type="ECO:0000313" key="2">
    <source>
        <dbReference type="Proteomes" id="UP001179181"/>
    </source>
</evidence>
<organism evidence="1 2">
    <name type="scientific">Dyadobacter arcticus</name>
    <dbReference type="NCBI Taxonomy" id="1078754"/>
    <lineage>
        <taxon>Bacteria</taxon>
        <taxon>Pseudomonadati</taxon>
        <taxon>Bacteroidota</taxon>
        <taxon>Cytophagia</taxon>
        <taxon>Cytophagales</taxon>
        <taxon>Spirosomataceae</taxon>
        <taxon>Dyadobacter</taxon>
    </lineage>
</organism>
<dbReference type="Proteomes" id="UP001179181">
    <property type="component" value="Unassembled WGS sequence"/>
</dbReference>
<gene>
    <name evidence="1" type="ORF">FHS68_000242</name>
</gene>
<reference evidence="1 2" key="1">
    <citation type="submission" date="2020-03" db="EMBL/GenBank/DDBJ databases">
        <title>Genomic Encyclopedia of Type Strains, Phase IV (KMG-IV): sequencing the most valuable type-strain genomes for metagenomic binning, comparative biology and taxonomic classification.</title>
        <authorList>
            <person name="Goeker M."/>
        </authorList>
    </citation>
    <scope>NUCLEOTIDE SEQUENCE [LARGE SCALE GENOMIC DNA]</scope>
    <source>
        <strain evidence="1 2">DSM 102865</strain>
    </source>
</reference>
<dbReference type="RefSeq" id="WP_167266438.1">
    <property type="nucleotide sequence ID" value="NZ_JAASQJ010000001.1"/>
</dbReference>
<evidence type="ECO:0000313" key="1">
    <source>
        <dbReference type="EMBL" id="NIJ51086.1"/>
    </source>
</evidence>
<proteinExistence type="predicted"/>
<dbReference type="InterPro" id="IPR036782">
    <property type="entry name" value="NE0471-like_N"/>
</dbReference>
<sequence length="100" mass="11613">MMNPRIKEILSIDPFIISILWSDDKVRVIDLGEFLGEYFGKKESLFYKILQPDTFVNAKTDGKTIYWENITKMEDYNGALIDAPLDFDPDVLFEQSELIS</sequence>
<dbReference type="EMBL" id="JAASQJ010000001">
    <property type="protein sequence ID" value="NIJ51086.1"/>
    <property type="molecule type" value="Genomic_DNA"/>
</dbReference>